<dbReference type="Pfam" id="PF10087">
    <property type="entry name" value="DUF2325"/>
    <property type="match status" value="1"/>
</dbReference>
<dbReference type="STRING" id="1588748.HMPREF3182_00225"/>
<organism evidence="2 3">
    <name type="scientific">Megasphaera hutchinsoni</name>
    <dbReference type="NCBI Taxonomy" id="1588748"/>
    <lineage>
        <taxon>Bacteria</taxon>
        <taxon>Bacillati</taxon>
        <taxon>Bacillota</taxon>
        <taxon>Negativicutes</taxon>
        <taxon>Veillonellales</taxon>
        <taxon>Veillonellaceae</taxon>
        <taxon>Megasphaera</taxon>
    </lineage>
</organism>
<sequence>MKMIIEINLYMCKGERVMSVVIVGGNDCMVCQYKTICKKYSYKAKVFTQVPSDFKSKIGSPDLVVLFTSTVSHSMVRCALKEAQRKNVEVVRSHTSSSNALKCILEARNNGNEYVVNE</sequence>
<dbReference type="InterPro" id="IPR016772">
    <property type="entry name" value="UCP020408"/>
</dbReference>
<evidence type="ECO:0000313" key="2">
    <source>
        <dbReference type="EMBL" id="KXB92757.1"/>
    </source>
</evidence>
<dbReference type="AlphaFoldDB" id="A0A134CKU3"/>
<gene>
    <name evidence="2" type="ORF">HMPREF3182_00225</name>
</gene>
<dbReference type="PATRIC" id="fig|1588748.3.peg.216"/>
<accession>A0A134CKU3</accession>
<evidence type="ECO:0008006" key="4">
    <source>
        <dbReference type="Google" id="ProtNLM"/>
    </source>
</evidence>
<evidence type="ECO:0000256" key="1">
    <source>
        <dbReference type="ARBA" id="ARBA00007189"/>
    </source>
</evidence>
<name>A0A134CKU3_9FIRM</name>
<evidence type="ECO:0000313" key="3">
    <source>
        <dbReference type="Proteomes" id="UP000070160"/>
    </source>
</evidence>
<dbReference type="Proteomes" id="UP000070160">
    <property type="component" value="Unassembled WGS sequence"/>
</dbReference>
<keyword evidence="3" id="KW-1185">Reference proteome</keyword>
<comment type="caution">
    <text evidence="2">The sequence shown here is derived from an EMBL/GenBank/DDBJ whole genome shotgun (WGS) entry which is preliminary data.</text>
</comment>
<protein>
    <recommendedName>
        <fullName evidence="4">DUF2325 domain-containing protein</fullName>
    </recommendedName>
</protein>
<reference evidence="3" key="1">
    <citation type="submission" date="2016-01" db="EMBL/GenBank/DDBJ databases">
        <authorList>
            <person name="Mitreva M."/>
            <person name="Pepin K.H."/>
            <person name="Mihindukulasuriya K.A."/>
            <person name="Fulton R."/>
            <person name="Fronick C."/>
            <person name="O'Laughlin M."/>
            <person name="Miner T."/>
            <person name="Herter B."/>
            <person name="Rosa B.A."/>
            <person name="Cordes M."/>
            <person name="Tomlinson C."/>
            <person name="Wollam A."/>
            <person name="Palsikar V.B."/>
            <person name="Mardis E.R."/>
            <person name="Wilson R.K."/>
        </authorList>
    </citation>
    <scope>NUCLEOTIDE SEQUENCE [LARGE SCALE GENOMIC DNA]</scope>
    <source>
        <strain evidence="3">KA00182</strain>
    </source>
</reference>
<proteinExistence type="inferred from homology"/>
<dbReference type="EMBL" id="LSDT01000005">
    <property type="protein sequence ID" value="KXB92757.1"/>
    <property type="molecule type" value="Genomic_DNA"/>
</dbReference>
<comment type="similarity">
    <text evidence="1">Belongs to the UPF0751 family.</text>
</comment>